<dbReference type="InterPro" id="IPR011009">
    <property type="entry name" value="Kinase-like_dom_sf"/>
</dbReference>
<dbReference type="Gene3D" id="1.10.510.10">
    <property type="entry name" value="Transferase(Phosphotransferase) domain 1"/>
    <property type="match status" value="1"/>
</dbReference>
<dbReference type="PROSITE" id="PS00108">
    <property type="entry name" value="PROTEIN_KINASE_ST"/>
    <property type="match status" value="1"/>
</dbReference>
<evidence type="ECO:0000259" key="7">
    <source>
        <dbReference type="PROSITE" id="PS50011"/>
    </source>
</evidence>
<gene>
    <name evidence="8" type="ORF">PBRA_004605</name>
    <name evidence="9" type="ORF">PLBR_LOCUS752</name>
</gene>
<evidence type="ECO:0000256" key="1">
    <source>
        <dbReference type="ARBA" id="ARBA00022741"/>
    </source>
</evidence>
<dbReference type="PANTHER" id="PTHR24346:SF30">
    <property type="entry name" value="MATERNAL EMBRYONIC LEUCINE ZIPPER KINASE"/>
    <property type="match status" value="1"/>
</dbReference>
<evidence type="ECO:0000256" key="2">
    <source>
        <dbReference type="ARBA" id="ARBA00022840"/>
    </source>
</evidence>
<feature type="region of interest" description="Disordered" evidence="5">
    <location>
        <begin position="430"/>
        <end position="449"/>
    </location>
</feature>
<keyword evidence="10" id="KW-1185">Reference proteome</keyword>
<evidence type="ECO:0000256" key="3">
    <source>
        <dbReference type="PROSITE-ProRule" id="PRU10141"/>
    </source>
</evidence>
<protein>
    <recommendedName>
        <fullName evidence="7">Protein kinase domain-containing protein</fullName>
    </recommendedName>
</protein>
<dbReference type="Pfam" id="PF00069">
    <property type="entry name" value="Pkinase"/>
    <property type="match status" value="1"/>
</dbReference>
<dbReference type="PROSITE" id="PS50011">
    <property type="entry name" value="PROTEIN_KINASE_DOM"/>
    <property type="match status" value="1"/>
</dbReference>
<dbReference type="OMA" id="WIKESAR"/>
<dbReference type="PROSITE" id="PS00107">
    <property type="entry name" value="PROTEIN_KINASE_ATP"/>
    <property type="match status" value="1"/>
</dbReference>
<geneLocation type="mitochondrion" evidence="9"/>
<dbReference type="EMBL" id="CDSF01000046">
    <property type="protein sequence ID" value="CEO95915.1"/>
    <property type="molecule type" value="Genomic_DNA"/>
</dbReference>
<dbReference type="SUPFAM" id="SSF56112">
    <property type="entry name" value="Protein kinase-like (PK-like)"/>
    <property type="match status" value="1"/>
</dbReference>
<dbReference type="OrthoDB" id="541276at2759"/>
<feature type="compositionally biased region" description="Acidic residues" evidence="5">
    <location>
        <begin position="122"/>
        <end position="131"/>
    </location>
</feature>
<dbReference type="SMART" id="SM00220">
    <property type="entry name" value="S_TKc"/>
    <property type="match status" value="1"/>
</dbReference>
<feature type="region of interest" description="Disordered" evidence="5">
    <location>
        <begin position="50"/>
        <end position="131"/>
    </location>
</feature>
<dbReference type="GO" id="GO:0004674">
    <property type="term" value="F:protein serine/threonine kinase activity"/>
    <property type="evidence" value="ECO:0007669"/>
    <property type="project" value="UniProtKB-KW"/>
</dbReference>
<keyword evidence="6" id="KW-0732">Signal</keyword>
<keyword evidence="2 3" id="KW-0067">ATP-binding</keyword>
<accession>A0A0G4ILD3</accession>
<reference evidence="9 11" key="2">
    <citation type="submission" date="2018-03" db="EMBL/GenBank/DDBJ databases">
        <authorList>
            <person name="Fogelqvist J."/>
        </authorList>
    </citation>
    <scope>NUCLEOTIDE SEQUENCE [LARGE SCALE GENOMIC DNA]</scope>
</reference>
<dbReference type="InterPro" id="IPR017441">
    <property type="entry name" value="Protein_kinase_ATP_BS"/>
</dbReference>
<dbReference type="InterPro" id="IPR008271">
    <property type="entry name" value="Ser/Thr_kinase_AS"/>
</dbReference>
<organism evidence="8 10">
    <name type="scientific">Plasmodiophora brassicae</name>
    <name type="common">Clubroot disease agent</name>
    <dbReference type="NCBI Taxonomy" id="37360"/>
    <lineage>
        <taxon>Eukaryota</taxon>
        <taxon>Sar</taxon>
        <taxon>Rhizaria</taxon>
        <taxon>Endomyxa</taxon>
        <taxon>Phytomyxea</taxon>
        <taxon>Plasmodiophorida</taxon>
        <taxon>Plasmodiophoridae</taxon>
        <taxon>Plasmodiophora</taxon>
    </lineage>
</organism>
<evidence type="ECO:0000313" key="11">
    <source>
        <dbReference type="Proteomes" id="UP000290189"/>
    </source>
</evidence>
<dbReference type="STRING" id="37360.A0A0G4ILD3"/>
<feature type="compositionally biased region" description="Polar residues" evidence="5">
    <location>
        <begin position="111"/>
        <end position="121"/>
    </location>
</feature>
<dbReference type="Proteomes" id="UP000290189">
    <property type="component" value="Unassembled WGS sequence"/>
</dbReference>
<evidence type="ECO:0000256" key="5">
    <source>
        <dbReference type="SAM" id="MobiDB-lite"/>
    </source>
</evidence>
<evidence type="ECO:0000313" key="9">
    <source>
        <dbReference type="EMBL" id="SPQ93537.1"/>
    </source>
</evidence>
<evidence type="ECO:0000313" key="10">
    <source>
        <dbReference type="Proteomes" id="UP000039324"/>
    </source>
</evidence>
<feature type="compositionally biased region" description="Polar residues" evidence="5">
    <location>
        <begin position="430"/>
        <end position="443"/>
    </location>
</feature>
<dbReference type="AlphaFoldDB" id="A0A0G4ILD3"/>
<dbReference type="EMBL" id="OVEO01000001">
    <property type="protein sequence ID" value="SPQ93537.1"/>
    <property type="molecule type" value="Genomic_DNA"/>
</dbReference>
<dbReference type="GO" id="GO:0005737">
    <property type="term" value="C:cytoplasm"/>
    <property type="evidence" value="ECO:0007669"/>
    <property type="project" value="TreeGrafter"/>
</dbReference>
<keyword evidence="1 3" id="KW-0547">Nucleotide-binding</keyword>
<keyword evidence="4" id="KW-0418">Kinase</keyword>
<comment type="similarity">
    <text evidence="4">Belongs to the protein kinase superfamily.</text>
</comment>
<feature type="signal peptide" evidence="6">
    <location>
        <begin position="1"/>
        <end position="21"/>
    </location>
</feature>
<feature type="binding site" evidence="3">
    <location>
        <position position="178"/>
    </location>
    <ligand>
        <name>ATP</name>
        <dbReference type="ChEBI" id="CHEBI:30616"/>
    </ligand>
</feature>
<evidence type="ECO:0000256" key="4">
    <source>
        <dbReference type="RuleBase" id="RU000304"/>
    </source>
</evidence>
<dbReference type="InterPro" id="IPR000719">
    <property type="entry name" value="Prot_kinase_dom"/>
</dbReference>
<evidence type="ECO:0000256" key="6">
    <source>
        <dbReference type="SAM" id="SignalP"/>
    </source>
</evidence>
<dbReference type="GO" id="GO:0005524">
    <property type="term" value="F:ATP binding"/>
    <property type="evidence" value="ECO:0007669"/>
    <property type="project" value="UniProtKB-UniRule"/>
</dbReference>
<sequence>MATFLLAGLLAVAAWAPLCRSAPNATACGWIWADWVDSVEDIERSRWPEPDVAGIAGSWADSVSEDEGSRSPEQSSRPTERLNYADLDDDGSVNALPPIPLRRYPRWGEESSPTAPSSGDDSVQESEDESAVDMEDLVENLQVALQDKYQFTGLLGHGSFGRVYEATDRRSGKRVAIKFAFSDPDDLGQNQEYDLQRKVHHHRNVLTVHEAFDMLGGLVSCIVMDVADSDLFDHVKECGALDEEEARSLFVQLVDAVDACHEAKIVHHDIKPQNVLLACDRTRVLLSDFGLAGCPCDDNPALEILTSTSGTRTYMPPEKINEKLYWGPPSDVWSLGCVLFVMLSGHQPFRVGDDAAIRAGNYYPLPDHVSGQAKDLIDWILQPVAANRPTIDDIRGHVWTTGRAAVDAPRYTRKRRMSYVEHDPVLVKSASDTRASDAQSSSAHRVIGH</sequence>
<feature type="chain" id="PRO_5033717019" description="Protein kinase domain-containing protein" evidence="6">
    <location>
        <begin position="22"/>
        <end position="449"/>
    </location>
</feature>
<feature type="domain" description="Protein kinase" evidence="7">
    <location>
        <begin position="149"/>
        <end position="400"/>
    </location>
</feature>
<dbReference type="Proteomes" id="UP000039324">
    <property type="component" value="Unassembled WGS sequence"/>
</dbReference>
<dbReference type="PANTHER" id="PTHR24346">
    <property type="entry name" value="MAP/MICROTUBULE AFFINITY-REGULATING KINASE"/>
    <property type="match status" value="1"/>
</dbReference>
<keyword evidence="9" id="KW-0496">Mitochondrion</keyword>
<proteinExistence type="inferred from homology"/>
<keyword evidence="4" id="KW-0808">Transferase</keyword>
<evidence type="ECO:0000313" key="8">
    <source>
        <dbReference type="EMBL" id="CEO95915.1"/>
    </source>
</evidence>
<name>A0A0G4ILD3_PLABS</name>
<dbReference type="GO" id="GO:0035556">
    <property type="term" value="P:intracellular signal transduction"/>
    <property type="evidence" value="ECO:0007669"/>
    <property type="project" value="TreeGrafter"/>
</dbReference>
<keyword evidence="4" id="KW-0723">Serine/threonine-protein kinase</keyword>
<reference evidence="8 10" key="1">
    <citation type="submission" date="2015-02" db="EMBL/GenBank/DDBJ databases">
        <authorList>
            <person name="Chooi Y.-H."/>
        </authorList>
    </citation>
    <scope>NUCLEOTIDE SEQUENCE [LARGE SCALE GENOMIC DNA]</scope>
    <source>
        <strain evidence="8">E3</strain>
    </source>
</reference>